<evidence type="ECO:0000256" key="1">
    <source>
        <dbReference type="ARBA" id="ARBA00023015"/>
    </source>
</evidence>
<feature type="domain" description="HTH rpiR-type" evidence="4">
    <location>
        <begin position="6"/>
        <end position="82"/>
    </location>
</feature>
<sequence length="290" mass="33017">MSSSFRSVQSQLQKRMDDLTRAEKQLAHVLMENYPASALGSITELAQRSGVSTPTVARLVQKLGFDGFPQFQQALRAEVSATLSNPISKHENWAQNTPGTHILNRFAEAVSQNMRQTFSRIGSEKFDEVCDLLADDNRSLHIVGGRISRSLADYFFTHIQVVRSGVTHMTSNSNAWPHYILDMSEGDVLVIFDVRRYENDLRRLAQMTHERGVKIILFTDQWGSPVSKVAAHKFSCHIEVPSAWDSSVVTMLLLEAIIAEVQGRNWESTKERMRTLEELFDRTRLFRKFT</sequence>
<evidence type="ECO:0000256" key="3">
    <source>
        <dbReference type="ARBA" id="ARBA00023163"/>
    </source>
</evidence>
<dbReference type="PROSITE" id="PS51071">
    <property type="entry name" value="HTH_RPIR"/>
    <property type="match status" value="1"/>
</dbReference>
<keyword evidence="3" id="KW-0804">Transcription</keyword>
<evidence type="ECO:0000259" key="4">
    <source>
        <dbReference type="PROSITE" id="PS51071"/>
    </source>
</evidence>
<dbReference type="GO" id="GO:1901135">
    <property type="term" value="P:carbohydrate derivative metabolic process"/>
    <property type="evidence" value="ECO:0007669"/>
    <property type="project" value="InterPro"/>
</dbReference>
<dbReference type="InterPro" id="IPR000281">
    <property type="entry name" value="HTH_RpiR"/>
</dbReference>
<dbReference type="SUPFAM" id="SSF53697">
    <property type="entry name" value="SIS domain"/>
    <property type="match status" value="1"/>
</dbReference>
<keyword evidence="2" id="KW-0238">DNA-binding</keyword>
<name>A0A3B0U0W1_9ZZZZ</name>
<dbReference type="GO" id="GO:0003677">
    <property type="term" value="F:DNA binding"/>
    <property type="evidence" value="ECO:0007669"/>
    <property type="project" value="UniProtKB-KW"/>
</dbReference>
<dbReference type="SUPFAM" id="SSF46689">
    <property type="entry name" value="Homeodomain-like"/>
    <property type="match status" value="1"/>
</dbReference>
<dbReference type="GO" id="GO:0003700">
    <property type="term" value="F:DNA-binding transcription factor activity"/>
    <property type="evidence" value="ECO:0007669"/>
    <property type="project" value="InterPro"/>
</dbReference>
<dbReference type="PANTHER" id="PTHR30514">
    <property type="entry name" value="GLUCOKINASE"/>
    <property type="match status" value="1"/>
</dbReference>
<dbReference type="InterPro" id="IPR035472">
    <property type="entry name" value="RpiR-like_SIS"/>
</dbReference>
<dbReference type="CDD" id="cd05013">
    <property type="entry name" value="SIS_RpiR"/>
    <property type="match status" value="1"/>
</dbReference>
<accession>A0A3B0U0W1</accession>
<dbReference type="InterPro" id="IPR001347">
    <property type="entry name" value="SIS_dom"/>
</dbReference>
<dbReference type="Pfam" id="PF01418">
    <property type="entry name" value="HTH_6"/>
    <property type="match status" value="1"/>
</dbReference>
<dbReference type="PANTHER" id="PTHR30514:SF18">
    <property type="entry name" value="RPIR-FAMILY TRANSCRIPTIONAL REGULATOR"/>
    <property type="match status" value="1"/>
</dbReference>
<dbReference type="InterPro" id="IPR046348">
    <property type="entry name" value="SIS_dom_sf"/>
</dbReference>
<evidence type="ECO:0000313" key="5">
    <source>
        <dbReference type="EMBL" id="VAW24495.1"/>
    </source>
</evidence>
<organism evidence="5">
    <name type="scientific">hydrothermal vent metagenome</name>
    <dbReference type="NCBI Taxonomy" id="652676"/>
    <lineage>
        <taxon>unclassified sequences</taxon>
        <taxon>metagenomes</taxon>
        <taxon>ecological metagenomes</taxon>
    </lineage>
</organism>
<protein>
    <submittedName>
        <fullName evidence="5">Transcriptional regulator, RpiR family</fullName>
    </submittedName>
</protein>
<dbReference type="InterPro" id="IPR009057">
    <property type="entry name" value="Homeodomain-like_sf"/>
</dbReference>
<dbReference type="GO" id="GO:0097367">
    <property type="term" value="F:carbohydrate derivative binding"/>
    <property type="evidence" value="ECO:0007669"/>
    <property type="project" value="InterPro"/>
</dbReference>
<keyword evidence="1" id="KW-0805">Transcription regulation</keyword>
<proteinExistence type="predicted"/>
<dbReference type="PROSITE" id="PS00356">
    <property type="entry name" value="HTH_LACI_1"/>
    <property type="match status" value="1"/>
</dbReference>
<dbReference type="InterPro" id="IPR036388">
    <property type="entry name" value="WH-like_DNA-bd_sf"/>
</dbReference>
<gene>
    <name evidence="5" type="ORF">MNBD_ALPHA11-2464</name>
</gene>
<dbReference type="EMBL" id="UOEQ01000535">
    <property type="protein sequence ID" value="VAW24495.1"/>
    <property type="molecule type" value="Genomic_DNA"/>
</dbReference>
<dbReference type="Gene3D" id="1.10.10.10">
    <property type="entry name" value="Winged helix-like DNA-binding domain superfamily/Winged helix DNA-binding domain"/>
    <property type="match status" value="1"/>
</dbReference>
<dbReference type="Pfam" id="PF01380">
    <property type="entry name" value="SIS"/>
    <property type="match status" value="1"/>
</dbReference>
<dbReference type="AlphaFoldDB" id="A0A3B0U0W1"/>
<reference evidence="5" key="1">
    <citation type="submission" date="2018-06" db="EMBL/GenBank/DDBJ databases">
        <authorList>
            <person name="Zhirakovskaya E."/>
        </authorList>
    </citation>
    <scope>NUCLEOTIDE SEQUENCE</scope>
</reference>
<dbReference type="Gene3D" id="3.40.50.10490">
    <property type="entry name" value="Glucose-6-phosphate isomerase like protein, domain 1"/>
    <property type="match status" value="1"/>
</dbReference>
<evidence type="ECO:0000256" key="2">
    <source>
        <dbReference type="ARBA" id="ARBA00023125"/>
    </source>
</evidence>
<dbReference type="InterPro" id="IPR047640">
    <property type="entry name" value="RpiR-like"/>
</dbReference>